<comment type="caution">
    <text evidence="4">The sequence shown here is derived from an EMBL/GenBank/DDBJ whole genome shotgun (WGS) entry which is preliminary data.</text>
</comment>
<reference evidence="4" key="1">
    <citation type="journal article" date="2020" name="mSystems">
        <title>Genome- and Community-Level Interaction Insights into Carbon Utilization and Element Cycling Functions of Hydrothermarchaeota in Hydrothermal Sediment.</title>
        <authorList>
            <person name="Zhou Z."/>
            <person name="Liu Y."/>
            <person name="Xu W."/>
            <person name="Pan J."/>
            <person name="Luo Z.H."/>
            <person name="Li M."/>
        </authorList>
    </citation>
    <scope>NUCLEOTIDE SEQUENCE [LARGE SCALE GENOMIC DNA]</scope>
    <source>
        <strain evidence="4">SpSt-339</strain>
    </source>
</reference>
<keyword evidence="2" id="KW-0378">Hydrolase</keyword>
<dbReference type="InterPro" id="IPR017850">
    <property type="entry name" value="Alkaline_phosphatase_core_sf"/>
</dbReference>
<dbReference type="InterPro" id="IPR000917">
    <property type="entry name" value="Sulfatase_N"/>
</dbReference>
<dbReference type="GO" id="GO:0005737">
    <property type="term" value="C:cytoplasm"/>
    <property type="evidence" value="ECO:0007669"/>
    <property type="project" value="TreeGrafter"/>
</dbReference>
<evidence type="ECO:0000256" key="1">
    <source>
        <dbReference type="ARBA" id="ARBA00022723"/>
    </source>
</evidence>
<dbReference type="Gene3D" id="3.40.720.10">
    <property type="entry name" value="Alkaline Phosphatase, subunit A"/>
    <property type="match status" value="1"/>
</dbReference>
<dbReference type="GO" id="GO:0046872">
    <property type="term" value="F:metal ion binding"/>
    <property type="evidence" value="ECO:0007669"/>
    <property type="project" value="UniProtKB-KW"/>
</dbReference>
<name>A0A7C2NX36_9PLAN</name>
<dbReference type="EMBL" id="DSOK01000165">
    <property type="protein sequence ID" value="HEN14929.1"/>
    <property type="molecule type" value="Genomic_DNA"/>
</dbReference>
<accession>A0A7C2NX36</accession>
<dbReference type="GO" id="GO:0008484">
    <property type="term" value="F:sulfuric ester hydrolase activity"/>
    <property type="evidence" value="ECO:0007669"/>
    <property type="project" value="TreeGrafter"/>
</dbReference>
<dbReference type="PANTHER" id="PTHR45953">
    <property type="entry name" value="IDURONATE 2-SULFATASE"/>
    <property type="match status" value="1"/>
</dbReference>
<dbReference type="Pfam" id="PF00884">
    <property type="entry name" value="Sulfatase"/>
    <property type="match status" value="1"/>
</dbReference>
<evidence type="ECO:0000259" key="3">
    <source>
        <dbReference type="Pfam" id="PF00884"/>
    </source>
</evidence>
<proteinExistence type="predicted"/>
<organism evidence="4">
    <name type="scientific">Schlesneria paludicola</name>
    <dbReference type="NCBI Taxonomy" id="360056"/>
    <lineage>
        <taxon>Bacteria</taxon>
        <taxon>Pseudomonadati</taxon>
        <taxon>Planctomycetota</taxon>
        <taxon>Planctomycetia</taxon>
        <taxon>Planctomycetales</taxon>
        <taxon>Planctomycetaceae</taxon>
        <taxon>Schlesneria</taxon>
    </lineage>
</organism>
<dbReference type="SUPFAM" id="SSF53649">
    <property type="entry name" value="Alkaline phosphatase-like"/>
    <property type="match status" value="1"/>
</dbReference>
<sequence>MIKAYWASISWTDWNVGRVLAELDRLHLRDKTIVLFWGDHGYHLGEMGKWSKHGSLYELGTRVPLIVSAPGAKANGRAVTAPVQSLDLYPTLCELCGLSVPSGLEGHSLTPLLNDPNARWDHPAYSFAGNAKNLGVAVRTARYRYAEWNGGEAGAMLIDEVHDPHETRNLIDDPQYQSVKAELSALAKRFAGNAK</sequence>
<feature type="domain" description="Sulfatase N-terminal" evidence="3">
    <location>
        <begin position="2"/>
        <end position="97"/>
    </location>
</feature>
<evidence type="ECO:0000256" key="2">
    <source>
        <dbReference type="ARBA" id="ARBA00022801"/>
    </source>
</evidence>
<evidence type="ECO:0000313" key="4">
    <source>
        <dbReference type="EMBL" id="HEN14929.1"/>
    </source>
</evidence>
<keyword evidence="1" id="KW-0479">Metal-binding</keyword>
<protein>
    <submittedName>
        <fullName evidence="4">DUF4976 domain-containing protein</fullName>
    </submittedName>
</protein>
<dbReference type="PANTHER" id="PTHR45953:SF1">
    <property type="entry name" value="IDURONATE 2-SULFATASE"/>
    <property type="match status" value="1"/>
</dbReference>
<gene>
    <name evidence="4" type="ORF">ENQ76_05600</name>
</gene>
<dbReference type="AlphaFoldDB" id="A0A7C2NX36"/>